<keyword evidence="3 8" id="KW-0349">Heme</keyword>
<keyword evidence="11" id="KW-1185">Reference proteome</keyword>
<dbReference type="STRING" id="505317.OA57_00150"/>
<dbReference type="RefSeq" id="WP_034611861.1">
    <property type="nucleotide sequence ID" value="NZ_JSUM01000001.1"/>
</dbReference>
<feature type="transmembrane region" description="Helical" evidence="8">
    <location>
        <begin position="116"/>
        <end position="136"/>
    </location>
</feature>
<dbReference type="GO" id="GO:0010181">
    <property type="term" value="F:FMN binding"/>
    <property type="evidence" value="ECO:0007669"/>
    <property type="project" value="UniProtKB-UniRule"/>
</dbReference>
<dbReference type="Proteomes" id="UP000030380">
    <property type="component" value="Unassembled WGS sequence"/>
</dbReference>
<dbReference type="GO" id="GO:0016679">
    <property type="term" value="F:oxidoreductase activity, acting on diphenols and related substances as donors"/>
    <property type="evidence" value="ECO:0007669"/>
    <property type="project" value="TreeGrafter"/>
</dbReference>
<feature type="transmembrane region" description="Helical" evidence="8">
    <location>
        <begin position="143"/>
        <end position="165"/>
    </location>
</feature>
<dbReference type="GO" id="GO:0009055">
    <property type="term" value="F:electron transfer activity"/>
    <property type="evidence" value="ECO:0007669"/>
    <property type="project" value="UniProtKB-UniRule"/>
</dbReference>
<feature type="transmembrane region" description="Helical" evidence="8">
    <location>
        <begin position="7"/>
        <end position="24"/>
    </location>
</feature>
<evidence type="ECO:0000256" key="1">
    <source>
        <dbReference type="ARBA" id="ARBA00004141"/>
    </source>
</evidence>
<protein>
    <recommendedName>
        <fullName evidence="8">Protein-methionine-sulfoxide reductase heme-binding subunit MsrQ</fullName>
    </recommendedName>
    <alternativeName>
        <fullName evidence="8">Flavocytochrome MsrQ</fullName>
    </alternativeName>
</protein>
<dbReference type="HAMAP" id="MF_01207">
    <property type="entry name" value="MsrQ"/>
    <property type="match status" value="1"/>
</dbReference>
<keyword evidence="8" id="KW-0249">Electron transport</keyword>
<gene>
    <name evidence="8" type="primary">msrQ</name>
    <name evidence="10" type="ORF">OA57_00150</name>
</gene>
<sequence>MFNLIRLLIHICCLSPLLWLGYILRYGDIDQTLGADPVKELIHFLGLTALYIFSALFILRIITQLSGHQRLRSLHRDLGLWGLFWLMLHLGSYLFLELAFDYRLFFSEIIKRSYLLLGAIAFLLLLAIAVSSIPYLRGKMAKNWFILHQFSNLAIVLAVIHYYWSSKGLTLQPRFFLGFAVMVLFWKCFAKPIIAYKNKPADC</sequence>
<dbReference type="EMBL" id="JSUM01000001">
    <property type="protein sequence ID" value="KGQ71521.1"/>
    <property type="molecule type" value="Genomic_DNA"/>
</dbReference>
<dbReference type="GO" id="GO:0030091">
    <property type="term" value="P:protein repair"/>
    <property type="evidence" value="ECO:0007669"/>
    <property type="project" value="UniProtKB-UniRule"/>
</dbReference>
<comment type="subcellular location">
    <subcellularLocation>
        <location evidence="8">Cell membrane</location>
        <topology evidence="8">Multi-pass membrane protein</topology>
    </subcellularLocation>
    <subcellularLocation>
        <location evidence="1">Membrane</location>
        <topology evidence="1">Multi-pass membrane protein</topology>
    </subcellularLocation>
</comment>
<dbReference type="GO" id="GO:0046872">
    <property type="term" value="F:metal ion binding"/>
    <property type="evidence" value="ECO:0007669"/>
    <property type="project" value="UniProtKB-KW"/>
</dbReference>
<accession>A0A0A3AQ88</accession>
<feature type="transmembrane region" description="Helical" evidence="8">
    <location>
        <begin position="44"/>
        <end position="66"/>
    </location>
</feature>
<comment type="caution">
    <text evidence="10">The sequence shown here is derived from an EMBL/GenBank/DDBJ whole genome shotgun (WGS) entry which is preliminary data.</text>
</comment>
<name>A0A0A3AQ88_9PAST</name>
<keyword evidence="6 8" id="KW-0408">Iron</keyword>
<evidence type="ECO:0000259" key="9">
    <source>
        <dbReference type="Pfam" id="PF01794"/>
    </source>
</evidence>
<comment type="cofactor">
    <cofactor evidence="8">
        <name>heme b</name>
        <dbReference type="ChEBI" id="CHEBI:60344"/>
    </cofactor>
    <text evidence="8">Binds 1 heme b (iron(II)-protoporphyrin IX) group per subunit.</text>
</comment>
<dbReference type="AlphaFoldDB" id="A0A0A3AQ88"/>
<keyword evidence="8" id="KW-0285">Flavoprotein</keyword>
<keyword evidence="8" id="KW-0288">FMN</keyword>
<comment type="cofactor">
    <cofactor evidence="8">
        <name>FMN</name>
        <dbReference type="ChEBI" id="CHEBI:58210"/>
    </cofactor>
    <text evidence="8">Binds 1 FMN per subunit.</text>
</comment>
<evidence type="ECO:0000256" key="8">
    <source>
        <dbReference type="HAMAP-Rule" id="MF_01207"/>
    </source>
</evidence>
<dbReference type="PANTHER" id="PTHR36964">
    <property type="entry name" value="PROTEIN-METHIONINE-SULFOXIDE REDUCTASE HEME-BINDING SUBUNIT MSRQ"/>
    <property type="match status" value="1"/>
</dbReference>
<evidence type="ECO:0000256" key="5">
    <source>
        <dbReference type="ARBA" id="ARBA00022989"/>
    </source>
</evidence>
<keyword evidence="8" id="KW-1003">Cell membrane</keyword>
<dbReference type="InterPro" id="IPR013130">
    <property type="entry name" value="Fe3_Rdtase_TM_dom"/>
</dbReference>
<feature type="domain" description="Ferric oxidoreductase" evidence="9">
    <location>
        <begin position="45"/>
        <end position="159"/>
    </location>
</feature>
<keyword evidence="4 8" id="KW-0812">Transmembrane</keyword>
<comment type="function">
    <text evidence="8">Part of the MsrPQ system that repairs oxidized periplasmic proteins containing methionine sulfoxide residues (Met-O), using respiratory chain electrons. Thus protects these proteins from oxidative-stress damage caused by reactive species of oxygen and chlorine generated by the host defense mechanisms. MsrPQ is essential for the maintenance of envelope integrity under bleach stress, rescuing a wide series of structurally unrelated periplasmic proteins from methionine oxidation. MsrQ provides electrons for reduction to the reductase catalytic subunit MsrP, using the quinone pool of the respiratory chain.</text>
</comment>
<keyword evidence="5 8" id="KW-1133">Transmembrane helix</keyword>
<evidence type="ECO:0000256" key="6">
    <source>
        <dbReference type="ARBA" id="ARBA00023004"/>
    </source>
</evidence>
<keyword evidence="2 8" id="KW-0813">Transport</keyword>
<evidence type="ECO:0000256" key="3">
    <source>
        <dbReference type="ARBA" id="ARBA00022617"/>
    </source>
</evidence>
<dbReference type="Pfam" id="PF01794">
    <property type="entry name" value="Ferric_reduct"/>
    <property type="match status" value="1"/>
</dbReference>
<feature type="transmembrane region" description="Helical" evidence="8">
    <location>
        <begin position="171"/>
        <end position="189"/>
    </location>
</feature>
<organism evidence="10 11">
    <name type="scientific">Chelonobacter oris</name>
    <dbReference type="NCBI Taxonomy" id="505317"/>
    <lineage>
        <taxon>Bacteria</taxon>
        <taxon>Pseudomonadati</taxon>
        <taxon>Pseudomonadota</taxon>
        <taxon>Gammaproteobacteria</taxon>
        <taxon>Pasteurellales</taxon>
        <taxon>Pasteurellaceae</taxon>
        <taxon>Chelonobacter</taxon>
    </lineage>
</organism>
<keyword evidence="8" id="KW-0479">Metal-binding</keyword>
<evidence type="ECO:0000256" key="2">
    <source>
        <dbReference type="ARBA" id="ARBA00022448"/>
    </source>
</evidence>
<dbReference type="InterPro" id="IPR022837">
    <property type="entry name" value="MsrQ-like"/>
</dbReference>
<evidence type="ECO:0000256" key="7">
    <source>
        <dbReference type="ARBA" id="ARBA00023136"/>
    </source>
</evidence>
<dbReference type="GO" id="GO:0005886">
    <property type="term" value="C:plasma membrane"/>
    <property type="evidence" value="ECO:0007669"/>
    <property type="project" value="UniProtKB-SubCell"/>
</dbReference>
<evidence type="ECO:0000256" key="4">
    <source>
        <dbReference type="ARBA" id="ARBA00022692"/>
    </source>
</evidence>
<feature type="transmembrane region" description="Helical" evidence="8">
    <location>
        <begin position="78"/>
        <end position="96"/>
    </location>
</feature>
<dbReference type="GO" id="GO:0020037">
    <property type="term" value="F:heme binding"/>
    <property type="evidence" value="ECO:0007669"/>
    <property type="project" value="UniProtKB-UniRule"/>
</dbReference>
<comment type="subunit">
    <text evidence="8">Heterodimer of a catalytic subunit (MsrP) and a heme-binding subunit (MsrQ).</text>
</comment>
<dbReference type="OrthoDB" id="9788328at2"/>
<reference evidence="10 11" key="1">
    <citation type="submission" date="2014-11" db="EMBL/GenBank/DDBJ databases">
        <title>Draft genome sequence of Chelonobacter oris 1662T, associated with respiratory disease in Hermann's Tortoises.</title>
        <authorList>
            <person name="Kudirkiene E."/>
            <person name="Hansen M.J."/>
            <person name="Bojesen A.M."/>
        </authorList>
    </citation>
    <scope>NUCLEOTIDE SEQUENCE [LARGE SCALE GENOMIC DNA]</scope>
    <source>
        <strain evidence="10 11">1662</strain>
    </source>
</reference>
<evidence type="ECO:0000313" key="10">
    <source>
        <dbReference type="EMBL" id="KGQ71521.1"/>
    </source>
</evidence>
<comment type="similarity">
    <text evidence="8">Belongs to the MsrQ family.</text>
</comment>
<keyword evidence="7 8" id="KW-0472">Membrane</keyword>
<evidence type="ECO:0000313" key="11">
    <source>
        <dbReference type="Proteomes" id="UP000030380"/>
    </source>
</evidence>
<dbReference type="PANTHER" id="PTHR36964:SF1">
    <property type="entry name" value="PROTEIN-METHIONINE-SULFOXIDE REDUCTASE HEME-BINDING SUBUNIT MSRQ"/>
    <property type="match status" value="1"/>
</dbReference>
<proteinExistence type="inferred from homology"/>